<dbReference type="Gene3D" id="3.40.50.2000">
    <property type="entry name" value="Glycogen Phosphorylase B"/>
    <property type="match status" value="2"/>
</dbReference>
<keyword evidence="2 3" id="KW-0808">Transferase</keyword>
<dbReference type="AlphaFoldDB" id="A0AAX6E4X5"/>
<organism evidence="6 7">
    <name type="scientific">Iris pallida</name>
    <name type="common">Sweet iris</name>
    <dbReference type="NCBI Taxonomy" id="29817"/>
    <lineage>
        <taxon>Eukaryota</taxon>
        <taxon>Viridiplantae</taxon>
        <taxon>Streptophyta</taxon>
        <taxon>Embryophyta</taxon>
        <taxon>Tracheophyta</taxon>
        <taxon>Spermatophyta</taxon>
        <taxon>Magnoliopsida</taxon>
        <taxon>Liliopsida</taxon>
        <taxon>Asparagales</taxon>
        <taxon>Iridaceae</taxon>
        <taxon>Iridoideae</taxon>
        <taxon>Irideae</taxon>
        <taxon>Iris</taxon>
    </lineage>
</organism>
<keyword evidence="3" id="KW-0328">Glycosyltransferase</keyword>
<comment type="caution">
    <text evidence="6">The sequence shown here is derived from an EMBL/GenBank/DDBJ whole genome shotgun (WGS) entry which is preliminary data.</text>
</comment>
<dbReference type="PROSITE" id="PS00375">
    <property type="entry name" value="UDPGT"/>
    <property type="match status" value="1"/>
</dbReference>
<dbReference type="EC" id="2.4.1.-" evidence="4"/>
<proteinExistence type="inferred from homology"/>
<evidence type="ECO:0000256" key="3">
    <source>
        <dbReference type="RuleBase" id="RU003718"/>
    </source>
</evidence>
<dbReference type="Proteomes" id="UP001140949">
    <property type="component" value="Unassembled WGS sequence"/>
</dbReference>
<evidence type="ECO:0000259" key="5">
    <source>
        <dbReference type="Pfam" id="PF26168"/>
    </source>
</evidence>
<dbReference type="SUPFAM" id="SSF53756">
    <property type="entry name" value="UDP-Glycosyltransferase/glycogen phosphorylase"/>
    <property type="match status" value="1"/>
</dbReference>
<gene>
    <name evidence="6" type="ORF">M6B38_209170</name>
</gene>
<dbReference type="GO" id="GO:0035251">
    <property type="term" value="F:UDP-glucosyltransferase activity"/>
    <property type="evidence" value="ECO:0007669"/>
    <property type="project" value="TreeGrafter"/>
</dbReference>
<evidence type="ECO:0000256" key="2">
    <source>
        <dbReference type="ARBA" id="ARBA00022679"/>
    </source>
</evidence>
<dbReference type="Pfam" id="PF00201">
    <property type="entry name" value="UDPGT"/>
    <property type="match status" value="1"/>
</dbReference>
<reference evidence="6" key="1">
    <citation type="journal article" date="2023" name="GigaByte">
        <title>Genome assembly of the bearded iris, Iris pallida Lam.</title>
        <authorList>
            <person name="Bruccoleri R.E."/>
            <person name="Oakeley E.J."/>
            <person name="Faust A.M.E."/>
            <person name="Altorfer M."/>
            <person name="Dessus-Babus S."/>
            <person name="Burckhardt D."/>
            <person name="Oertli M."/>
            <person name="Naumann U."/>
            <person name="Petersen F."/>
            <person name="Wong J."/>
        </authorList>
    </citation>
    <scope>NUCLEOTIDE SEQUENCE</scope>
    <source>
        <strain evidence="6">GSM-AAB239-AS_SAM_17_03QT</strain>
    </source>
</reference>
<sequence length="496" mass="54865">MEFINSNSSSNIHFVLVPFLAQGHIIPMIDIARLLASRGITVSFITTPANLSRIKPTVDRVSESNLPVNFIPLAFPSTEFGLPDGCENLDSIPSPSSRVNFVSAAKSLKLPLTLYLRDPKTIPPPSCIISDSGHSWTLDVARELGVPRIVFHGFSCFSLLCIENLTRYKTHETVTSDSDTLVLPGLAQRIEMTRPQLPKQFHNLTQFQEMRKEMREADLESDGIVVNSFEELETGYSGLLEKSSGKKVWMIGPVSMCSKGNEGFVHRGNKSCIGESKCSSWLDSRCPNSVVYVCFGSMGAFPPSQFMELGSGLLASNHYFIWAIKSVPSEELGNWLDENFDESRCLVIRGWAPQLMILSHPAVGGFMTHCGWNSSLEGICAGLPLATWPLFAEQFLNEKLLVEVLRIGVSVGVKKPSDYAGKLKDEVAVGREDVARVVEKLMDAGEEGEERRQRARGFKEPAKKAMVESGSSYLNLTMLIDFVFNRFEDGVRKVNG</sequence>
<dbReference type="PANTHER" id="PTHR48047">
    <property type="entry name" value="GLYCOSYLTRANSFERASE"/>
    <property type="match status" value="1"/>
</dbReference>
<evidence type="ECO:0000313" key="6">
    <source>
        <dbReference type="EMBL" id="KAJ6799064.1"/>
    </source>
</evidence>
<dbReference type="PANTHER" id="PTHR48047:SF168">
    <property type="entry name" value="GLYCOSYLTRANSFERASE"/>
    <property type="match status" value="1"/>
</dbReference>
<dbReference type="FunFam" id="3.40.50.2000:FF:000047">
    <property type="entry name" value="Glycosyltransferase"/>
    <property type="match status" value="1"/>
</dbReference>
<dbReference type="EMBL" id="JANAVB010040018">
    <property type="protein sequence ID" value="KAJ6799064.1"/>
    <property type="molecule type" value="Genomic_DNA"/>
</dbReference>
<dbReference type="InterPro" id="IPR002213">
    <property type="entry name" value="UDP_glucos_trans"/>
</dbReference>
<dbReference type="InterPro" id="IPR035595">
    <property type="entry name" value="UDP_glycos_trans_CS"/>
</dbReference>
<reference evidence="6" key="2">
    <citation type="submission" date="2023-04" db="EMBL/GenBank/DDBJ databases">
        <authorList>
            <person name="Bruccoleri R.E."/>
            <person name="Oakeley E.J."/>
            <person name="Faust A.-M."/>
            <person name="Dessus-Babus S."/>
            <person name="Altorfer M."/>
            <person name="Burckhardt D."/>
            <person name="Oertli M."/>
            <person name="Naumann U."/>
            <person name="Petersen F."/>
            <person name="Wong J."/>
        </authorList>
    </citation>
    <scope>NUCLEOTIDE SEQUENCE</scope>
    <source>
        <strain evidence="6">GSM-AAB239-AS_SAM_17_03QT</strain>
        <tissue evidence="6">Leaf</tissue>
    </source>
</reference>
<evidence type="ECO:0000256" key="4">
    <source>
        <dbReference type="RuleBase" id="RU362057"/>
    </source>
</evidence>
<dbReference type="Pfam" id="PF26168">
    <property type="entry name" value="Glyco_transf_N"/>
    <property type="match status" value="1"/>
</dbReference>
<dbReference type="InterPro" id="IPR058980">
    <property type="entry name" value="Glyco_transf_N"/>
</dbReference>
<feature type="domain" description="Glycosyltransferase N-terminal" evidence="5">
    <location>
        <begin position="12"/>
        <end position="254"/>
    </location>
</feature>
<dbReference type="CDD" id="cd03784">
    <property type="entry name" value="GT1_Gtf-like"/>
    <property type="match status" value="1"/>
</dbReference>
<name>A0AAX6E4X5_IRIPA</name>
<accession>A0AAX6E4X5</accession>
<evidence type="ECO:0000256" key="1">
    <source>
        <dbReference type="ARBA" id="ARBA00009995"/>
    </source>
</evidence>
<evidence type="ECO:0000313" key="7">
    <source>
        <dbReference type="Proteomes" id="UP001140949"/>
    </source>
</evidence>
<protein>
    <recommendedName>
        <fullName evidence="4">Glycosyltransferase</fullName>
        <ecNumber evidence="4">2.4.1.-</ecNumber>
    </recommendedName>
</protein>
<keyword evidence="7" id="KW-1185">Reference proteome</keyword>
<comment type="similarity">
    <text evidence="1 3">Belongs to the UDP-glycosyltransferase family.</text>
</comment>